<accession>A0A8J3ZVP3</accession>
<evidence type="ECO:0000256" key="1">
    <source>
        <dbReference type="ARBA" id="ARBA00022741"/>
    </source>
</evidence>
<dbReference type="GO" id="GO:0140662">
    <property type="term" value="F:ATP-dependent protein folding chaperone"/>
    <property type="evidence" value="ECO:0007669"/>
    <property type="project" value="InterPro"/>
</dbReference>
<dbReference type="RefSeq" id="WP_203930728.1">
    <property type="nucleotide sequence ID" value="NZ_BOPH01000083.1"/>
</dbReference>
<dbReference type="Gene3D" id="3.90.640.10">
    <property type="entry name" value="Actin, Chain A, domain 4"/>
    <property type="match status" value="1"/>
</dbReference>
<dbReference type="AlphaFoldDB" id="A0A8J3ZVP3"/>
<organism evidence="4 5">
    <name type="scientific">Virgisporangium ochraceum</name>
    <dbReference type="NCBI Taxonomy" id="65505"/>
    <lineage>
        <taxon>Bacteria</taxon>
        <taxon>Bacillati</taxon>
        <taxon>Actinomycetota</taxon>
        <taxon>Actinomycetes</taxon>
        <taxon>Micromonosporales</taxon>
        <taxon>Micromonosporaceae</taxon>
        <taxon>Virgisporangium</taxon>
    </lineage>
</organism>
<evidence type="ECO:0000256" key="3">
    <source>
        <dbReference type="ARBA" id="ARBA00023186"/>
    </source>
</evidence>
<gene>
    <name evidence="4" type="ORF">Voc01_057460</name>
</gene>
<proteinExistence type="predicted"/>
<dbReference type="Proteomes" id="UP000635606">
    <property type="component" value="Unassembled WGS sequence"/>
</dbReference>
<dbReference type="InterPro" id="IPR013126">
    <property type="entry name" value="Hsp_70_fam"/>
</dbReference>
<keyword evidence="1" id="KW-0547">Nucleotide-binding</keyword>
<evidence type="ECO:0000256" key="2">
    <source>
        <dbReference type="ARBA" id="ARBA00022840"/>
    </source>
</evidence>
<evidence type="ECO:0000313" key="4">
    <source>
        <dbReference type="EMBL" id="GIJ70829.1"/>
    </source>
</evidence>
<protein>
    <recommendedName>
        <fullName evidence="6">Hsp70 family protein</fullName>
    </recommendedName>
</protein>
<comment type="caution">
    <text evidence="4">The sequence shown here is derived from an EMBL/GenBank/DDBJ whole genome shotgun (WGS) entry which is preliminary data.</text>
</comment>
<dbReference type="InterPro" id="IPR043129">
    <property type="entry name" value="ATPase_NBD"/>
</dbReference>
<dbReference type="SUPFAM" id="SSF53067">
    <property type="entry name" value="Actin-like ATPase domain"/>
    <property type="match status" value="2"/>
</dbReference>
<sequence>MPYALGVDIGSTTASAAVCRRGEDGWSEAVAVRLGARSATVGSTLQISMDGTVSPRDVTGPDEPGPSLRSIRGYVRRVGDDVPFMIGNQPYPAHGLTAAMVRWVVDRVWDVEGEPAAQVALACPSGWGAHREGLLSGALGDLGLDDVVLVASALAAVAGHGTAGELPAPGVFAGYDLGGTGFTGSVVARRTGGGMELVDVVEHPVGGSDLDDALVAHVLARSGSGRAGSMSAAMMAWLRDSCAVARERLSVAAEAVVPVPTPTGQVDVVVTRAELAELVRPLLQPTVDGLARLARDAGTEPTAVVLAGGASQTPGLAELVAARLPVPVRSDPHPDGVVARGAALAARRVLTRTRPVARERA</sequence>
<dbReference type="Gene3D" id="3.30.420.40">
    <property type="match status" value="2"/>
</dbReference>
<dbReference type="PANTHER" id="PTHR42749:SF1">
    <property type="entry name" value="CELL SHAPE-DETERMINING PROTEIN MREB"/>
    <property type="match status" value="1"/>
</dbReference>
<reference evidence="4" key="1">
    <citation type="submission" date="2021-01" db="EMBL/GenBank/DDBJ databases">
        <title>Whole genome shotgun sequence of Virgisporangium ochraceum NBRC 16418.</title>
        <authorList>
            <person name="Komaki H."/>
            <person name="Tamura T."/>
        </authorList>
    </citation>
    <scope>NUCLEOTIDE SEQUENCE</scope>
    <source>
        <strain evidence="4">NBRC 16418</strain>
    </source>
</reference>
<keyword evidence="2" id="KW-0067">ATP-binding</keyword>
<evidence type="ECO:0008006" key="6">
    <source>
        <dbReference type="Google" id="ProtNLM"/>
    </source>
</evidence>
<evidence type="ECO:0000313" key="5">
    <source>
        <dbReference type="Proteomes" id="UP000635606"/>
    </source>
</evidence>
<keyword evidence="3" id="KW-0143">Chaperone</keyword>
<dbReference type="GO" id="GO:0005524">
    <property type="term" value="F:ATP binding"/>
    <property type="evidence" value="ECO:0007669"/>
    <property type="project" value="UniProtKB-KW"/>
</dbReference>
<name>A0A8J3ZVP3_9ACTN</name>
<dbReference type="PANTHER" id="PTHR42749">
    <property type="entry name" value="CELL SHAPE-DETERMINING PROTEIN MREB"/>
    <property type="match status" value="1"/>
</dbReference>
<dbReference type="Pfam" id="PF00012">
    <property type="entry name" value="HSP70"/>
    <property type="match status" value="1"/>
</dbReference>
<keyword evidence="5" id="KW-1185">Reference proteome</keyword>
<dbReference type="EMBL" id="BOPH01000083">
    <property type="protein sequence ID" value="GIJ70829.1"/>
    <property type="molecule type" value="Genomic_DNA"/>
</dbReference>